<reference evidence="2" key="2">
    <citation type="submission" date="2015-03" db="EMBL/GenBank/DDBJ databases">
        <authorList>
            <person name="Chow C.-E.T."/>
            <person name="Winget D.M."/>
            <person name="White R.A.III."/>
            <person name="Hallam S.J."/>
            <person name="Suttle C.A."/>
        </authorList>
    </citation>
    <scope>NUCLEOTIDE SEQUENCE</scope>
    <source>
        <strain evidence="2">H4084948</strain>
    </source>
</reference>
<dbReference type="EMBL" id="KR029595">
    <property type="protein sequence ID" value="AKH47493.1"/>
    <property type="molecule type" value="Genomic_DNA"/>
</dbReference>
<organism evidence="2">
    <name type="scientific">uncultured marine virus</name>
    <dbReference type="NCBI Taxonomy" id="186617"/>
    <lineage>
        <taxon>Viruses</taxon>
        <taxon>environmental samples</taxon>
    </lineage>
</organism>
<evidence type="ECO:0000313" key="2">
    <source>
        <dbReference type="EMBL" id="AKH47493.1"/>
    </source>
</evidence>
<accession>A0A0F7L7F7</accession>
<sequence length="78" mass="9184">MKKVLICGGGNTRFAQGIAEKLEEEKDRGINIIDFDSKEVKQRLEIEAMNITELQEYTPPLTRRERRAEERKLKKQKH</sequence>
<evidence type="ECO:0000256" key="1">
    <source>
        <dbReference type="SAM" id="MobiDB-lite"/>
    </source>
</evidence>
<reference evidence="2" key="1">
    <citation type="journal article" date="2015" name="Front. Microbiol.">
        <title>Combining genomic sequencing methods to explore viral diversity and reveal potential virus-host interactions.</title>
        <authorList>
            <person name="Chow C.E."/>
            <person name="Winget D.M."/>
            <person name="White R.A.III."/>
            <person name="Hallam S.J."/>
            <person name="Suttle C.A."/>
        </authorList>
    </citation>
    <scope>NUCLEOTIDE SEQUENCE</scope>
    <source>
        <strain evidence="2">H4084948</strain>
    </source>
</reference>
<feature type="compositionally biased region" description="Basic and acidic residues" evidence="1">
    <location>
        <begin position="62"/>
        <end position="72"/>
    </location>
</feature>
<feature type="region of interest" description="Disordered" evidence="1">
    <location>
        <begin position="59"/>
        <end position="78"/>
    </location>
</feature>
<proteinExistence type="predicted"/>
<name>A0A0F7L7F7_9VIRU</name>
<protein>
    <submittedName>
        <fullName evidence="2">Uncharacterized protein</fullName>
    </submittedName>
</protein>